<reference evidence="1" key="1">
    <citation type="submission" date="2022-08" db="EMBL/GenBank/DDBJ databases">
        <title>Genome Sequence of Pycnoporus sanguineus.</title>
        <authorList>
            <person name="Buettner E."/>
        </authorList>
    </citation>
    <scope>NUCLEOTIDE SEQUENCE</scope>
    <source>
        <strain evidence="1">CG-C14</strain>
    </source>
</reference>
<dbReference type="EMBL" id="JANSHE010003466">
    <property type="protein sequence ID" value="KAJ2985982.1"/>
    <property type="molecule type" value="Genomic_DNA"/>
</dbReference>
<name>A0ACC1P411_9APHY</name>
<protein>
    <submittedName>
        <fullName evidence="1">Uncharacterized protein</fullName>
    </submittedName>
</protein>
<evidence type="ECO:0000313" key="2">
    <source>
        <dbReference type="Proteomes" id="UP001144978"/>
    </source>
</evidence>
<dbReference type="Proteomes" id="UP001144978">
    <property type="component" value="Unassembled WGS sequence"/>
</dbReference>
<sequence length="84" mass="8961">MSRLDFARASGVARACASLVFGDMRISSRSVSWSFYRNHPPDAPSTSTGPHPRVNPAQSEHASPDRQSMACGHDASRAFSAAAN</sequence>
<organism evidence="1 2">
    <name type="scientific">Trametes sanguinea</name>
    <dbReference type="NCBI Taxonomy" id="158606"/>
    <lineage>
        <taxon>Eukaryota</taxon>
        <taxon>Fungi</taxon>
        <taxon>Dikarya</taxon>
        <taxon>Basidiomycota</taxon>
        <taxon>Agaricomycotina</taxon>
        <taxon>Agaricomycetes</taxon>
        <taxon>Polyporales</taxon>
        <taxon>Polyporaceae</taxon>
        <taxon>Trametes</taxon>
    </lineage>
</organism>
<comment type="caution">
    <text evidence="1">The sequence shown here is derived from an EMBL/GenBank/DDBJ whole genome shotgun (WGS) entry which is preliminary data.</text>
</comment>
<proteinExistence type="predicted"/>
<accession>A0ACC1P411</accession>
<gene>
    <name evidence="1" type="ORF">NUW54_g9953</name>
</gene>
<evidence type="ECO:0000313" key="1">
    <source>
        <dbReference type="EMBL" id="KAJ2985982.1"/>
    </source>
</evidence>
<keyword evidence="2" id="KW-1185">Reference proteome</keyword>